<name>A0AAV5C5B9_ELECO</name>
<evidence type="ECO:0000256" key="3">
    <source>
        <dbReference type="SAM" id="MobiDB-lite"/>
    </source>
</evidence>
<dbReference type="Gene3D" id="3.40.50.2000">
    <property type="entry name" value="Glycogen Phosphorylase B"/>
    <property type="match status" value="4"/>
</dbReference>
<dbReference type="PANTHER" id="PTHR48048:SF39">
    <property type="entry name" value="GLYCOSYLTRANSFERASE"/>
    <property type="match status" value="1"/>
</dbReference>
<feature type="region of interest" description="Disordered" evidence="3">
    <location>
        <begin position="475"/>
        <end position="516"/>
    </location>
</feature>
<dbReference type="AlphaFoldDB" id="A0AAV5C5B9"/>
<evidence type="ECO:0000256" key="2">
    <source>
        <dbReference type="ARBA" id="ARBA00022679"/>
    </source>
</evidence>
<proteinExistence type="inferred from homology"/>
<dbReference type="FunFam" id="3.40.50.2000:FF:000020">
    <property type="entry name" value="Glycosyltransferase"/>
    <property type="match status" value="2"/>
</dbReference>
<reference evidence="4" key="2">
    <citation type="submission" date="2021-12" db="EMBL/GenBank/DDBJ databases">
        <title>Resequencing data analysis of finger millet.</title>
        <authorList>
            <person name="Hatakeyama M."/>
            <person name="Aluri S."/>
            <person name="Balachadran M.T."/>
            <person name="Sivarajan S.R."/>
            <person name="Poveda L."/>
            <person name="Shimizu-Inatsugi R."/>
            <person name="Schlapbach R."/>
            <person name="Sreeman S.M."/>
            <person name="Shimizu K.K."/>
        </authorList>
    </citation>
    <scope>NUCLEOTIDE SEQUENCE</scope>
</reference>
<dbReference type="InterPro" id="IPR050481">
    <property type="entry name" value="UDP-glycosyltransf_plant"/>
</dbReference>
<dbReference type="FunFam" id="3.40.50.2000:FF:000082">
    <property type="entry name" value="Glycosyltransferase"/>
    <property type="match status" value="1"/>
</dbReference>
<dbReference type="PROSITE" id="PS00375">
    <property type="entry name" value="UDPGT"/>
    <property type="match status" value="2"/>
</dbReference>
<dbReference type="CDD" id="cd03784">
    <property type="entry name" value="GT1_Gtf-like"/>
    <property type="match status" value="2"/>
</dbReference>
<feature type="compositionally biased region" description="Basic and acidic residues" evidence="3">
    <location>
        <begin position="479"/>
        <end position="493"/>
    </location>
</feature>
<dbReference type="InterPro" id="IPR002213">
    <property type="entry name" value="UDP_glucos_trans"/>
</dbReference>
<evidence type="ECO:0000313" key="5">
    <source>
        <dbReference type="Proteomes" id="UP001054889"/>
    </source>
</evidence>
<gene>
    <name evidence="4" type="primary">ga09762</name>
    <name evidence="4" type="ORF">PR202_ga09762</name>
</gene>
<dbReference type="PANTHER" id="PTHR48048">
    <property type="entry name" value="GLYCOSYLTRANSFERASE"/>
    <property type="match status" value="1"/>
</dbReference>
<evidence type="ECO:0000256" key="1">
    <source>
        <dbReference type="ARBA" id="ARBA00009995"/>
    </source>
</evidence>
<dbReference type="InterPro" id="IPR035595">
    <property type="entry name" value="UDP_glycos_trans_CS"/>
</dbReference>
<dbReference type="SUPFAM" id="SSF53756">
    <property type="entry name" value="UDP-Glycosyltransferase/glycogen phosphorylase"/>
    <property type="match status" value="2"/>
</dbReference>
<evidence type="ECO:0008006" key="6">
    <source>
        <dbReference type="Google" id="ProtNLM"/>
    </source>
</evidence>
<protein>
    <recommendedName>
        <fullName evidence="6">UDP-glycosyltransferases domain-containing protein</fullName>
    </recommendedName>
</protein>
<sequence length="969" mass="107987">MKQTVVLFPAGGVGHVGPMTQLAKVFLEHGFDVTILLIEPPIKSTDSNQSIIESMAASNPDISFHVLPPIPPPDFASSTKHPFLLMLEFMLLYNEKLESFLSSIPRERFHSLIIDMFCVQAIDIAFKLDIPVYTFFASGAGVLSVLTQLPNMVAGRQSGLKELGDTPLDFLGVPPMPASHLIRELLEHPEEELCKTMMGVWKRNTETHGVLVNTFESMESRAVQAFRDPMCVPGQVLPQIYCIGPLVNKFSTNQEKAERHECVEWLDAQPERSVVFLCWGSKGLLSEEQLEEIAVGLEKSGQRFLWVVRTPAGTDDPKRYLEQRPEPDFNVLLPEGFLDRTKDQGLVLKSWLPQVDVLNHPAVGAFVTHCGWNSTLESIMAGVPMMCWPLGAEQKMNKVFLTTNIGVAVEMAGYNTGFVKAEEVDAKVRLMIESEEGKEIRKRSVELKKEAEKALEDGGSSQIAFLQFLDDNHLPPPRSLEKRKEKHEADHRSVPRRGRRPHRADGGARQDLPPPRLRRHLVLVPPPVKSSDFGAGVVERITAANPSITFHVLPQIQIQPVDFASSGKHPFLVWLQMLRQYHEKLENFLCSIPRHRLHSLVIDMFGIDAIDVTAKLSVPVYTFVPSGASSLAVTTQVPALLANRKRGLKELGDTPLEFLGVPLIPASHLIEQLLQDPEDELCKTMARLFKRGMETRGVLVNTFESLESRAVQAFGNPLCVPGKMLPPIYCVGPLIRQGASGSENVERHECLAWLDAQPKNSVVFLCFGSMGTLSLEQLKEIAVGLDRSGQRFLWVVRPPANIDDPKRFLEQLPEPDLDAVLPEGFLERTKDRGLVVKSWAPQVEVLHHPATGAFVTHCGWNSTLEGIMAGIPMLCWPLYAEQKMNKVFMTTDMGVGLEMEGYKTGFIRAEEVEARVRLVIESDEGRELKVRLAARKKEAETALEVGGSSYEAIVRFLSDVENLGKQLDE</sequence>
<comment type="similarity">
    <text evidence="1">Belongs to the UDP-glycosyltransferase family.</text>
</comment>
<reference evidence="4" key="1">
    <citation type="journal article" date="2018" name="DNA Res.">
        <title>Multiple hybrid de novo genome assembly of finger millet, an orphan allotetraploid crop.</title>
        <authorList>
            <person name="Hatakeyama M."/>
            <person name="Aluri S."/>
            <person name="Balachadran M.T."/>
            <person name="Sivarajan S.R."/>
            <person name="Patrignani A."/>
            <person name="Gruter S."/>
            <person name="Poveda L."/>
            <person name="Shimizu-Inatsugi R."/>
            <person name="Baeten J."/>
            <person name="Francoijs K.J."/>
            <person name="Nataraja K.N."/>
            <person name="Reddy Y.A.N."/>
            <person name="Phadnis S."/>
            <person name="Ravikumar R.L."/>
            <person name="Schlapbach R."/>
            <person name="Sreeman S.M."/>
            <person name="Shimizu K.K."/>
        </authorList>
    </citation>
    <scope>NUCLEOTIDE SEQUENCE</scope>
</reference>
<keyword evidence="2" id="KW-0808">Transferase</keyword>
<comment type="caution">
    <text evidence="4">The sequence shown here is derived from an EMBL/GenBank/DDBJ whole genome shotgun (WGS) entry which is preliminary data.</text>
</comment>
<evidence type="ECO:0000313" key="4">
    <source>
        <dbReference type="EMBL" id="GJM93218.1"/>
    </source>
</evidence>
<dbReference type="Proteomes" id="UP001054889">
    <property type="component" value="Unassembled WGS sequence"/>
</dbReference>
<accession>A0AAV5C5B9</accession>
<organism evidence="4 5">
    <name type="scientific">Eleusine coracana subsp. coracana</name>
    <dbReference type="NCBI Taxonomy" id="191504"/>
    <lineage>
        <taxon>Eukaryota</taxon>
        <taxon>Viridiplantae</taxon>
        <taxon>Streptophyta</taxon>
        <taxon>Embryophyta</taxon>
        <taxon>Tracheophyta</taxon>
        <taxon>Spermatophyta</taxon>
        <taxon>Magnoliopsida</taxon>
        <taxon>Liliopsida</taxon>
        <taxon>Poales</taxon>
        <taxon>Poaceae</taxon>
        <taxon>PACMAD clade</taxon>
        <taxon>Chloridoideae</taxon>
        <taxon>Cynodonteae</taxon>
        <taxon>Eleusininae</taxon>
        <taxon>Eleusine</taxon>
    </lineage>
</organism>
<dbReference type="GO" id="GO:0035251">
    <property type="term" value="F:UDP-glucosyltransferase activity"/>
    <property type="evidence" value="ECO:0007669"/>
    <property type="project" value="InterPro"/>
</dbReference>
<keyword evidence="5" id="KW-1185">Reference proteome</keyword>
<dbReference type="EMBL" id="BQKI01000004">
    <property type="protein sequence ID" value="GJM93218.1"/>
    <property type="molecule type" value="Genomic_DNA"/>
</dbReference>
<dbReference type="Pfam" id="PF00201">
    <property type="entry name" value="UDPGT"/>
    <property type="match status" value="2"/>
</dbReference>